<evidence type="ECO:0000313" key="7">
    <source>
        <dbReference type="EMBL" id="EQB40611.1"/>
    </source>
</evidence>
<feature type="domain" description="Cytochrome c" evidence="6">
    <location>
        <begin position="56"/>
        <end position="172"/>
    </location>
</feature>
<dbReference type="EMBL" id="AUPZ01000002">
    <property type="protein sequence ID" value="EQB40611.1"/>
    <property type="molecule type" value="Genomic_DNA"/>
</dbReference>
<gene>
    <name evidence="7" type="ORF">M947_02050</name>
</gene>
<dbReference type="Pfam" id="PF00034">
    <property type="entry name" value="Cytochrom_C"/>
    <property type="match status" value="1"/>
</dbReference>
<name>T0JR09_9BACT</name>
<proteinExistence type="predicted"/>
<keyword evidence="2 4" id="KW-0479">Metal-binding</keyword>
<organism evidence="7 8">
    <name type="scientific">Sulfurimonas hongkongensis</name>
    <dbReference type="NCBI Taxonomy" id="1172190"/>
    <lineage>
        <taxon>Bacteria</taxon>
        <taxon>Pseudomonadati</taxon>
        <taxon>Campylobacterota</taxon>
        <taxon>Epsilonproteobacteria</taxon>
        <taxon>Campylobacterales</taxon>
        <taxon>Sulfurimonadaceae</taxon>
        <taxon>Sulfurimonas</taxon>
    </lineage>
</organism>
<evidence type="ECO:0000259" key="6">
    <source>
        <dbReference type="PROSITE" id="PS51007"/>
    </source>
</evidence>
<dbReference type="InterPro" id="IPR030999">
    <property type="entry name" value="Thiosulf_SoxX"/>
</dbReference>
<protein>
    <recommendedName>
        <fullName evidence="6">Cytochrome c domain-containing protein</fullName>
    </recommendedName>
</protein>
<keyword evidence="3 4" id="KW-0408">Iron</keyword>
<evidence type="ECO:0000256" key="3">
    <source>
        <dbReference type="ARBA" id="ARBA00023004"/>
    </source>
</evidence>
<feature type="signal peptide" evidence="5">
    <location>
        <begin position="1"/>
        <end position="17"/>
    </location>
</feature>
<evidence type="ECO:0000313" key="8">
    <source>
        <dbReference type="Proteomes" id="UP000015520"/>
    </source>
</evidence>
<evidence type="ECO:0000256" key="1">
    <source>
        <dbReference type="ARBA" id="ARBA00022617"/>
    </source>
</evidence>
<dbReference type="STRING" id="1172190.M947_02050"/>
<dbReference type="RefSeq" id="WP_021286691.1">
    <property type="nucleotide sequence ID" value="NZ_AUPZ01000002.1"/>
</dbReference>
<dbReference type="GO" id="GO:0046872">
    <property type="term" value="F:metal ion binding"/>
    <property type="evidence" value="ECO:0007669"/>
    <property type="project" value="UniProtKB-KW"/>
</dbReference>
<dbReference type="PROSITE" id="PS51007">
    <property type="entry name" value="CYTC"/>
    <property type="match status" value="1"/>
</dbReference>
<dbReference type="InterPro" id="IPR009056">
    <property type="entry name" value="Cyt_c-like_dom"/>
</dbReference>
<comment type="caution">
    <text evidence="7">The sequence shown here is derived from an EMBL/GenBank/DDBJ whole genome shotgun (WGS) entry which is preliminary data.</text>
</comment>
<evidence type="ECO:0000256" key="4">
    <source>
        <dbReference type="PROSITE-ProRule" id="PRU00433"/>
    </source>
</evidence>
<dbReference type="InterPro" id="IPR036909">
    <property type="entry name" value="Cyt_c-like_dom_sf"/>
</dbReference>
<dbReference type="Gene3D" id="1.10.760.10">
    <property type="entry name" value="Cytochrome c-like domain"/>
    <property type="match status" value="1"/>
</dbReference>
<keyword evidence="5" id="KW-0732">Signal</keyword>
<feature type="chain" id="PRO_5004578219" description="Cytochrome c domain-containing protein" evidence="5">
    <location>
        <begin position="18"/>
        <end position="172"/>
    </location>
</feature>
<dbReference type="PATRIC" id="fig|1172190.3.peg.400"/>
<keyword evidence="8" id="KW-1185">Reference proteome</keyword>
<evidence type="ECO:0000256" key="5">
    <source>
        <dbReference type="SAM" id="SignalP"/>
    </source>
</evidence>
<dbReference type="GO" id="GO:0009055">
    <property type="term" value="F:electron transfer activity"/>
    <property type="evidence" value="ECO:0007669"/>
    <property type="project" value="InterPro"/>
</dbReference>
<reference evidence="7 8" key="1">
    <citation type="submission" date="2013-07" db="EMBL/GenBank/DDBJ databases">
        <title>Sulfurimonas hongkongensis AST-10 Genome Sequencing.</title>
        <authorList>
            <person name="Cai L."/>
            <person name="Zhang T."/>
        </authorList>
    </citation>
    <scope>NUCLEOTIDE SEQUENCE [LARGE SCALE GENOMIC DNA]</scope>
    <source>
        <strain evidence="7 8">AST-10</strain>
    </source>
</reference>
<dbReference type="AlphaFoldDB" id="T0JR09"/>
<keyword evidence="1 4" id="KW-0349">Heme</keyword>
<dbReference type="NCBIfam" id="TIGR04485">
    <property type="entry name" value="thiosulf_SoxX"/>
    <property type="match status" value="1"/>
</dbReference>
<dbReference type="OrthoDB" id="9793634at2"/>
<evidence type="ECO:0000256" key="2">
    <source>
        <dbReference type="ARBA" id="ARBA00022723"/>
    </source>
</evidence>
<sequence>MRKTVMISLLISASLFAADYSSVIEKPNASKIIKDDLLAKATVYTMPDGCITTDKDAIARGAYIFHNLNSNKASKKPPKGIVIKEGKTKQYGNCVACHNIEGAKGAGNIGPDLTGYKAMFIDSGVRDNQFVFQKIADPRIDNKNTDMTVNLTTKLFTTKEICEITSYVISIK</sequence>
<dbReference type="Proteomes" id="UP000015520">
    <property type="component" value="Unassembled WGS sequence"/>
</dbReference>
<accession>T0JR09</accession>
<dbReference type="SUPFAM" id="SSF46626">
    <property type="entry name" value="Cytochrome c"/>
    <property type="match status" value="1"/>
</dbReference>
<dbReference type="GO" id="GO:0020037">
    <property type="term" value="F:heme binding"/>
    <property type="evidence" value="ECO:0007669"/>
    <property type="project" value="InterPro"/>
</dbReference>
<dbReference type="eggNOG" id="COG2010">
    <property type="taxonomic scope" value="Bacteria"/>
</dbReference>